<sequence length="250" mass="27566">MRTLLLIISVLFILPCNAKPYTINASEALSYQLGQQQVTAIMTEIYQPLNIVPEVIFLPSYRGLKNVDQGLLDAEGGRVDVVMTTYKNVIKIPTPIAQSQLAIFCLKPHSCQVNLKDPILRIHGNLIAEHYCAKKDLSCTAVQNDVSAFQALVKEQANILLANSVFPSGSLCTAGIKKVYIKLLHAKPHRIYHYVHQRHVKLVSALDASIKALHHSGKLQALIDTLLQSFAKCGGEVIKLPQSLPIVQSQ</sequence>
<dbReference type="EMBL" id="AQGV01000009">
    <property type="protein sequence ID" value="MBE0366534.1"/>
    <property type="molecule type" value="Genomic_DNA"/>
</dbReference>
<organism evidence="2 3">
    <name type="scientific">Pseudoalteromonas aurantia 208</name>
    <dbReference type="NCBI Taxonomy" id="1314867"/>
    <lineage>
        <taxon>Bacteria</taxon>
        <taxon>Pseudomonadati</taxon>
        <taxon>Pseudomonadota</taxon>
        <taxon>Gammaproteobacteria</taxon>
        <taxon>Alteromonadales</taxon>
        <taxon>Pseudoalteromonadaceae</taxon>
        <taxon>Pseudoalteromonas</taxon>
    </lineage>
</organism>
<keyword evidence="1" id="KW-0732">Signal</keyword>
<evidence type="ECO:0008006" key="4">
    <source>
        <dbReference type="Google" id="ProtNLM"/>
    </source>
</evidence>
<name>A0ABR9E6C6_9GAMM</name>
<evidence type="ECO:0000313" key="3">
    <source>
        <dbReference type="Proteomes" id="UP000615755"/>
    </source>
</evidence>
<feature type="chain" id="PRO_5047328823" description="Solute-binding protein family 3/N-terminal domain-containing protein" evidence="1">
    <location>
        <begin position="19"/>
        <end position="250"/>
    </location>
</feature>
<feature type="signal peptide" evidence="1">
    <location>
        <begin position="1"/>
        <end position="18"/>
    </location>
</feature>
<evidence type="ECO:0000256" key="1">
    <source>
        <dbReference type="SAM" id="SignalP"/>
    </source>
</evidence>
<accession>A0ABR9E6C6</accession>
<keyword evidence="3" id="KW-1185">Reference proteome</keyword>
<dbReference type="SUPFAM" id="SSF53850">
    <property type="entry name" value="Periplasmic binding protein-like II"/>
    <property type="match status" value="1"/>
</dbReference>
<comment type="caution">
    <text evidence="2">The sequence shown here is derived from an EMBL/GenBank/DDBJ whole genome shotgun (WGS) entry which is preliminary data.</text>
</comment>
<dbReference type="Proteomes" id="UP000615755">
    <property type="component" value="Unassembled WGS sequence"/>
</dbReference>
<dbReference type="RefSeq" id="WP_192506043.1">
    <property type="nucleotide sequence ID" value="NZ_AQGV01000009.1"/>
</dbReference>
<evidence type="ECO:0000313" key="2">
    <source>
        <dbReference type="EMBL" id="MBE0366534.1"/>
    </source>
</evidence>
<reference evidence="2 3" key="1">
    <citation type="submission" date="2015-03" db="EMBL/GenBank/DDBJ databases">
        <title>Genome sequence of Pseudoalteromonas aurantia.</title>
        <authorList>
            <person name="Xie B.-B."/>
            <person name="Rong J.-C."/>
            <person name="Qin Q.-L."/>
            <person name="Zhang Y.-Z."/>
        </authorList>
    </citation>
    <scope>NUCLEOTIDE SEQUENCE [LARGE SCALE GENOMIC DNA]</scope>
    <source>
        <strain evidence="2 3">208</strain>
    </source>
</reference>
<gene>
    <name evidence="2" type="ORF">PAUR_a3557</name>
</gene>
<proteinExistence type="predicted"/>
<protein>
    <recommendedName>
        <fullName evidence="4">Solute-binding protein family 3/N-terminal domain-containing protein</fullName>
    </recommendedName>
</protein>